<dbReference type="GO" id="GO:0016989">
    <property type="term" value="F:sigma factor antagonist activity"/>
    <property type="evidence" value="ECO:0007669"/>
    <property type="project" value="TreeGrafter"/>
</dbReference>
<dbReference type="Pfam" id="PF04773">
    <property type="entry name" value="FecR"/>
    <property type="match status" value="1"/>
</dbReference>
<keyword evidence="1" id="KW-0472">Membrane</keyword>
<evidence type="ECO:0000256" key="1">
    <source>
        <dbReference type="SAM" id="Phobius"/>
    </source>
</evidence>
<feature type="transmembrane region" description="Helical" evidence="1">
    <location>
        <begin position="60"/>
        <end position="78"/>
    </location>
</feature>
<dbReference type="EMBL" id="UINC01089997">
    <property type="protein sequence ID" value="SVC41555.1"/>
    <property type="molecule type" value="Genomic_DNA"/>
</dbReference>
<keyword evidence="1" id="KW-1133">Transmembrane helix</keyword>
<evidence type="ECO:0000259" key="2">
    <source>
        <dbReference type="Pfam" id="PF04773"/>
    </source>
</evidence>
<organism evidence="3">
    <name type="scientific">marine metagenome</name>
    <dbReference type="NCBI Taxonomy" id="408172"/>
    <lineage>
        <taxon>unclassified sequences</taxon>
        <taxon>metagenomes</taxon>
        <taxon>ecological metagenomes</taxon>
    </lineage>
</organism>
<dbReference type="AlphaFoldDB" id="A0A382M0T7"/>
<dbReference type="PANTHER" id="PTHR30273:SF2">
    <property type="entry name" value="PROTEIN FECR"/>
    <property type="match status" value="1"/>
</dbReference>
<dbReference type="InterPro" id="IPR006860">
    <property type="entry name" value="FecR"/>
</dbReference>
<name>A0A382M0T7_9ZZZZ</name>
<dbReference type="PANTHER" id="PTHR30273">
    <property type="entry name" value="PERIPLASMIC SIGNAL SENSOR AND SIGMA FACTOR ACTIVATOR FECR-RELATED"/>
    <property type="match status" value="1"/>
</dbReference>
<gene>
    <name evidence="3" type="ORF">METZ01_LOCUS294409</name>
</gene>
<proteinExistence type="predicted"/>
<sequence>MVDDSITDEELTSLEQILDGDVSAQRRYFHYLDLHMDLQERVTRSKIHSRARFGSSKWKVAGIAAMFCLWIGLSYFAVNGGSGSGPAAFARITGMDGLIEWSEEEGSIINDLSVGDPLSEGIIEGLTSNSWVKIELNDGSEAIISGISKLKFSQNHGSKVLRLSQGYLSVKAVAQPEDKPMLVFSPGARAEVLGTQFNVLASPEST</sequence>
<keyword evidence="1" id="KW-0812">Transmembrane</keyword>
<reference evidence="3" key="1">
    <citation type="submission" date="2018-05" db="EMBL/GenBank/DDBJ databases">
        <authorList>
            <person name="Lanie J.A."/>
            <person name="Ng W.-L."/>
            <person name="Kazmierczak K.M."/>
            <person name="Andrzejewski T.M."/>
            <person name="Davidsen T.M."/>
            <person name="Wayne K.J."/>
            <person name="Tettelin H."/>
            <person name="Glass J.I."/>
            <person name="Rusch D."/>
            <person name="Podicherti R."/>
            <person name="Tsui H.-C.T."/>
            <person name="Winkler M.E."/>
        </authorList>
    </citation>
    <scope>NUCLEOTIDE SEQUENCE</scope>
</reference>
<dbReference type="InterPro" id="IPR012373">
    <property type="entry name" value="Ferrdict_sens_TM"/>
</dbReference>
<protein>
    <recommendedName>
        <fullName evidence="2">FecR protein domain-containing protein</fullName>
    </recommendedName>
</protein>
<evidence type="ECO:0000313" key="3">
    <source>
        <dbReference type="EMBL" id="SVC41555.1"/>
    </source>
</evidence>
<dbReference type="Gene3D" id="2.60.120.1440">
    <property type="match status" value="1"/>
</dbReference>
<feature type="non-terminal residue" evidence="3">
    <location>
        <position position="206"/>
    </location>
</feature>
<accession>A0A382M0T7</accession>
<feature type="domain" description="FecR protein" evidence="2">
    <location>
        <begin position="128"/>
        <end position="203"/>
    </location>
</feature>